<feature type="domain" description="PHP" evidence="9">
    <location>
        <begin position="66"/>
        <end position="258"/>
    </location>
</feature>
<dbReference type="Proteomes" id="UP000067625">
    <property type="component" value="Chromosome"/>
</dbReference>
<dbReference type="NCBIfam" id="NF005235">
    <property type="entry name" value="PRK06740.1"/>
    <property type="match status" value="1"/>
</dbReference>
<comment type="similarity">
    <text evidence="2 8">Belongs to the PHP hydrolase family. HisK subfamily.</text>
</comment>
<keyword evidence="11" id="KW-1185">Reference proteome</keyword>
<evidence type="ECO:0000256" key="1">
    <source>
        <dbReference type="ARBA" id="ARBA00004970"/>
    </source>
</evidence>
<evidence type="ECO:0000256" key="6">
    <source>
        <dbReference type="ARBA" id="ARBA00023102"/>
    </source>
</evidence>
<comment type="catalytic activity">
    <reaction evidence="7 8">
        <text>L-histidinol phosphate + H2O = L-histidinol + phosphate</text>
        <dbReference type="Rhea" id="RHEA:14465"/>
        <dbReference type="ChEBI" id="CHEBI:15377"/>
        <dbReference type="ChEBI" id="CHEBI:43474"/>
        <dbReference type="ChEBI" id="CHEBI:57699"/>
        <dbReference type="ChEBI" id="CHEBI:57980"/>
        <dbReference type="EC" id="3.1.3.15"/>
    </reaction>
</comment>
<keyword evidence="4 8" id="KW-0028">Amino-acid biosynthesis</keyword>
<dbReference type="GO" id="GO:0004401">
    <property type="term" value="F:histidinol-phosphatase activity"/>
    <property type="evidence" value="ECO:0007669"/>
    <property type="project" value="UniProtKB-UniRule"/>
</dbReference>
<dbReference type="InterPro" id="IPR004013">
    <property type="entry name" value="PHP_dom"/>
</dbReference>
<dbReference type="NCBIfam" id="TIGR01856">
    <property type="entry name" value="hisJ_fam"/>
    <property type="match status" value="1"/>
</dbReference>
<dbReference type="InterPro" id="IPR010140">
    <property type="entry name" value="Histidinol_P_phosphatase_HisJ"/>
</dbReference>
<dbReference type="EMBL" id="CP012600">
    <property type="protein sequence ID" value="ALC80532.1"/>
    <property type="molecule type" value="Genomic_DNA"/>
</dbReference>
<keyword evidence="5 8" id="KW-0378">Hydrolase</keyword>
<gene>
    <name evidence="10" type="ORF">AM592_02240</name>
</gene>
<dbReference type="PANTHER" id="PTHR21039:SF0">
    <property type="entry name" value="HISTIDINOL-PHOSPHATASE"/>
    <property type="match status" value="1"/>
</dbReference>
<reference evidence="11" key="1">
    <citation type="submission" date="2015-08" db="EMBL/GenBank/DDBJ databases">
        <title>Genome sequencing project for genomic taxonomy and phylogenomics of Bacillus-like bacteria.</title>
        <authorList>
            <person name="Liu B."/>
            <person name="Wang J."/>
            <person name="Zhu Y."/>
            <person name="Liu G."/>
            <person name="Chen Q."/>
            <person name="Chen Z."/>
            <person name="Lan J."/>
            <person name="Che J."/>
            <person name="Ge C."/>
            <person name="Shi H."/>
            <person name="Pan Z."/>
            <person name="Liu X."/>
        </authorList>
    </citation>
    <scope>NUCLEOTIDE SEQUENCE [LARGE SCALE GENOMIC DNA]</scope>
    <source>
        <strain evidence="11">FJAT-4402</strain>
    </source>
</reference>
<protein>
    <recommendedName>
        <fullName evidence="3 8">Histidinol-phosphatase</fullName>
        <shortName evidence="8">HolPase</shortName>
        <ecNumber evidence="3 8">3.1.3.15</ecNumber>
    </recommendedName>
</protein>
<dbReference type="PATRIC" id="fig|1441095.3.peg.482"/>
<dbReference type="InterPro" id="IPR016195">
    <property type="entry name" value="Pol/histidinol_Pase-like"/>
</dbReference>
<evidence type="ECO:0000259" key="9">
    <source>
        <dbReference type="Pfam" id="PF02811"/>
    </source>
</evidence>
<evidence type="ECO:0000313" key="11">
    <source>
        <dbReference type="Proteomes" id="UP000067625"/>
    </source>
</evidence>
<proteinExistence type="inferred from homology"/>
<dbReference type="Gene3D" id="3.20.20.140">
    <property type="entry name" value="Metal-dependent hydrolases"/>
    <property type="match status" value="1"/>
</dbReference>
<dbReference type="STRING" id="1441095.AM592_02240"/>
<evidence type="ECO:0000256" key="5">
    <source>
        <dbReference type="ARBA" id="ARBA00022801"/>
    </source>
</evidence>
<dbReference type="EC" id="3.1.3.15" evidence="3 8"/>
<evidence type="ECO:0000313" key="10">
    <source>
        <dbReference type="EMBL" id="ALC80532.1"/>
    </source>
</evidence>
<evidence type="ECO:0000256" key="2">
    <source>
        <dbReference type="ARBA" id="ARBA00009152"/>
    </source>
</evidence>
<evidence type="ECO:0000256" key="7">
    <source>
        <dbReference type="ARBA" id="ARBA00049158"/>
    </source>
</evidence>
<accession>A0A0M3R8Z2</accession>
<dbReference type="RefSeq" id="WP_053602268.1">
    <property type="nucleotide sequence ID" value="NZ_CP012600.1"/>
</dbReference>
<dbReference type="GO" id="GO:0005737">
    <property type="term" value="C:cytoplasm"/>
    <property type="evidence" value="ECO:0007669"/>
    <property type="project" value="TreeGrafter"/>
</dbReference>
<dbReference type="FunFam" id="3.20.20.140:FF:000139">
    <property type="entry name" value="Histidinol-phosphatase"/>
    <property type="match status" value="1"/>
</dbReference>
<dbReference type="GO" id="GO:0000105">
    <property type="term" value="P:L-histidine biosynthetic process"/>
    <property type="evidence" value="ECO:0007669"/>
    <property type="project" value="UniProtKB-UniRule"/>
</dbReference>
<dbReference type="AlphaFoldDB" id="A0A0M3R8Z2"/>
<sequence length="331" mass="39042">MKVDYHVHLEEGPYSMRWLDRTNKAIEYFESAPFSKHTVEWLAFSRQRLHKRLEEGAYSSYWLDFYLLEALRKGIKEVGIVDHLYRFTETKQYYEKYMHLGNDQLGTLQKTWLHQVMNQSISAFTNTIHQAKERWAEKGVTLRIGIEADYFESGEEELNNLLSLGKWDYIIGSVHFLDGWGFDNPEAKSLFDERNLEDLYDRFFKTVEKGIRSNLFHIFAHLDNLKLFNYRPDENRLVPYYHKIARALKETSTATEINAGLYYRYPVKEMCPSPLFLQILAQYEIPMTISSDSHFPDDLGNYVEQNSQTLKQHGIKSIATFNQGMRKLVSI</sequence>
<dbReference type="SUPFAM" id="SSF89550">
    <property type="entry name" value="PHP domain-like"/>
    <property type="match status" value="1"/>
</dbReference>
<dbReference type="Pfam" id="PF02811">
    <property type="entry name" value="PHP"/>
    <property type="match status" value="1"/>
</dbReference>
<evidence type="ECO:0000256" key="4">
    <source>
        <dbReference type="ARBA" id="ARBA00022605"/>
    </source>
</evidence>
<dbReference type="OrthoDB" id="9775255at2"/>
<dbReference type="CDD" id="cd12110">
    <property type="entry name" value="PHP_HisPPase_Hisj_like"/>
    <property type="match status" value="1"/>
</dbReference>
<dbReference type="PANTHER" id="PTHR21039">
    <property type="entry name" value="HISTIDINOL PHOSPHATASE-RELATED"/>
    <property type="match status" value="1"/>
</dbReference>
<dbReference type="UniPathway" id="UPA00031">
    <property type="reaction ID" value="UER00013"/>
</dbReference>
<keyword evidence="6 8" id="KW-0368">Histidine biosynthesis</keyword>
<evidence type="ECO:0000256" key="8">
    <source>
        <dbReference type="RuleBase" id="RU366003"/>
    </source>
</evidence>
<name>A0A0M3R8Z2_9BACI</name>
<reference evidence="10 11" key="2">
    <citation type="journal article" date="2016" name="Int. J. Syst. Evol. Microbiol.">
        <title>Bacillus gobiensis sp. nov., isolated from a soil sample.</title>
        <authorList>
            <person name="Liu B."/>
            <person name="Liu G.H."/>
            <person name="Cetin S."/>
            <person name="Schumann P."/>
            <person name="Pan Z.Z."/>
            <person name="Chen Q.Q."/>
        </authorList>
    </citation>
    <scope>NUCLEOTIDE SEQUENCE [LARGE SCALE GENOMIC DNA]</scope>
    <source>
        <strain evidence="10 11">FJAT-4402</strain>
    </source>
</reference>
<organism evidence="10 11">
    <name type="scientific">Bacillus gobiensis</name>
    <dbReference type="NCBI Taxonomy" id="1441095"/>
    <lineage>
        <taxon>Bacteria</taxon>
        <taxon>Bacillati</taxon>
        <taxon>Bacillota</taxon>
        <taxon>Bacilli</taxon>
        <taxon>Bacillales</taxon>
        <taxon>Bacillaceae</taxon>
        <taxon>Bacillus</taxon>
    </lineage>
</organism>
<evidence type="ECO:0000256" key="3">
    <source>
        <dbReference type="ARBA" id="ARBA00013085"/>
    </source>
</evidence>
<comment type="pathway">
    <text evidence="1 8">Amino-acid biosynthesis; L-histidine biosynthesis; L-histidine from 5-phospho-alpha-D-ribose 1-diphosphate: step 8/9.</text>
</comment>